<sequence length="176" mass="20229">MKNDLEIKSFVVNHIPELGYLTDSRSLYLPIDDPLAPIAVKKALENENHEYLAGYIQVKRGNETILSENHPTQDLFETWSDLTHVLTASTEDQYAITLLDYPIDVTIKREKQDFLFQVKGEFNDTEHTSSLIQKEHLFEAISAGFKDLITFCQKENFHFGEATLYQSSVRLSEELS</sequence>
<dbReference type="Proteomes" id="UP000678228">
    <property type="component" value="Unassembled WGS sequence"/>
</dbReference>
<keyword evidence="2" id="KW-1185">Reference proteome</keyword>
<accession>A0A940WPR0</accession>
<dbReference type="RefSeq" id="WP_210595876.1">
    <property type="nucleotide sequence ID" value="NZ_JAGKSQ010000001.1"/>
</dbReference>
<dbReference type="EMBL" id="JAGKSQ010000001">
    <property type="protein sequence ID" value="MBP3950270.1"/>
    <property type="molecule type" value="Genomic_DNA"/>
</dbReference>
<evidence type="ECO:0000313" key="1">
    <source>
        <dbReference type="EMBL" id="MBP3950270.1"/>
    </source>
</evidence>
<protein>
    <submittedName>
        <fullName evidence="1">Uncharacterized protein</fullName>
    </submittedName>
</protein>
<dbReference type="AlphaFoldDB" id="A0A940WPR0"/>
<comment type="caution">
    <text evidence="1">The sequence shown here is derived from an EMBL/GenBank/DDBJ whole genome shotgun (WGS) entry which is preliminary data.</text>
</comment>
<proteinExistence type="predicted"/>
<evidence type="ECO:0000313" key="2">
    <source>
        <dbReference type="Proteomes" id="UP000678228"/>
    </source>
</evidence>
<gene>
    <name evidence="1" type="ORF">J7W16_03925</name>
</gene>
<reference evidence="1" key="1">
    <citation type="submission" date="2021-03" db="EMBL/GenBank/DDBJ databases">
        <title>Bacillus suaedae sp. nov., isolated from Suaeda aralocaspica.</title>
        <authorList>
            <person name="Lei R.F.R."/>
        </authorList>
    </citation>
    <scope>NUCLEOTIDE SEQUENCE</scope>
    <source>
        <strain evidence="1">YZJH907-2</strain>
    </source>
</reference>
<name>A0A940WPR0_9BACI</name>
<organism evidence="1 2">
    <name type="scientific">Halalkalibacter suaedae</name>
    <dbReference type="NCBI Taxonomy" id="2822140"/>
    <lineage>
        <taxon>Bacteria</taxon>
        <taxon>Bacillati</taxon>
        <taxon>Bacillota</taxon>
        <taxon>Bacilli</taxon>
        <taxon>Bacillales</taxon>
        <taxon>Bacillaceae</taxon>
        <taxon>Halalkalibacter</taxon>
    </lineage>
</organism>